<dbReference type="OrthoDB" id="1577640at2759"/>
<dbReference type="VEuPathDB" id="TrichDB:TVAG_051040"/>
<protein>
    <recommendedName>
        <fullName evidence="2">DUF3447 domain-containing protein</fullName>
    </recommendedName>
</protein>
<evidence type="ECO:0000256" key="1">
    <source>
        <dbReference type="PROSITE-ProRule" id="PRU00023"/>
    </source>
</evidence>
<dbReference type="SMR" id="A2EER3"/>
<feature type="repeat" description="ANK" evidence="1">
    <location>
        <begin position="515"/>
        <end position="547"/>
    </location>
</feature>
<dbReference type="eggNOG" id="KOG4177">
    <property type="taxonomic scope" value="Eukaryota"/>
</dbReference>
<dbReference type="Pfam" id="PF13606">
    <property type="entry name" value="Ank_3"/>
    <property type="match status" value="1"/>
</dbReference>
<dbReference type="Proteomes" id="UP000001542">
    <property type="component" value="Unassembled WGS sequence"/>
</dbReference>
<name>A2EER3_TRIV3</name>
<reference evidence="3" key="1">
    <citation type="submission" date="2006-10" db="EMBL/GenBank/DDBJ databases">
        <authorList>
            <person name="Amadeo P."/>
            <person name="Zhao Q."/>
            <person name="Wortman J."/>
            <person name="Fraser-Liggett C."/>
            <person name="Carlton J."/>
        </authorList>
    </citation>
    <scope>NUCLEOTIDE SEQUENCE</scope>
    <source>
        <strain evidence="3">G3</strain>
    </source>
</reference>
<evidence type="ECO:0000259" key="2">
    <source>
        <dbReference type="Pfam" id="PF11929"/>
    </source>
</evidence>
<gene>
    <name evidence="3" type="ORF">TVAG_051040</name>
</gene>
<feature type="repeat" description="ANK" evidence="1">
    <location>
        <begin position="417"/>
        <end position="449"/>
    </location>
</feature>
<dbReference type="RefSeq" id="XP_001321092.1">
    <property type="nucleotide sequence ID" value="XM_001321057.1"/>
</dbReference>
<dbReference type="InterPro" id="IPR020683">
    <property type="entry name" value="DUF3447"/>
</dbReference>
<organism evidence="3 4">
    <name type="scientific">Trichomonas vaginalis (strain ATCC PRA-98 / G3)</name>
    <dbReference type="NCBI Taxonomy" id="412133"/>
    <lineage>
        <taxon>Eukaryota</taxon>
        <taxon>Metamonada</taxon>
        <taxon>Parabasalia</taxon>
        <taxon>Trichomonadida</taxon>
        <taxon>Trichomonadidae</taxon>
        <taxon>Trichomonas</taxon>
    </lineage>
</organism>
<accession>A2EER3</accession>
<evidence type="ECO:0000313" key="3">
    <source>
        <dbReference type="EMBL" id="EAY08869.1"/>
    </source>
</evidence>
<dbReference type="SMART" id="SM00248">
    <property type="entry name" value="ANK"/>
    <property type="match status" value="13"/>
</dbReference>
<keyword evidence="1" id="KW-0040">ANK repeat</keyword>
<dbReference type="PROSITE" id="PS50088">
    <property type="entry name" value="ANK_REPEAT"/>
    <property type="match status" value="8"/>
</dbReference>
<feature type="repeat" description="ANK" evidence="1">
    <location>
        <begin position="317"/>
        <end position="349"/>
    </location>
</feature>
<dbReference type="InterPro" id="IPR002110">
    <property type="entry name" value="Ankyrin_rpt"/>
</dbReference>
<evidence type="ECO:0000313" key="4">
    <source>
        <dbReference type="Proteomes" id="UP000001542"/>
    </source>
</evidence>
<feature type="domain" description="DUF3447" evidence="2">
    <location>
        <begin position="202"/>
        <end position="275"/>
    </location>
</feature>
<dbReference type="PRINTS" id="PR01415">
    <property type="entry name" value="ANKYRIN"/>
</dbReference>
<dbReference type="Pfam" id="PF12796">
    <property type="entry name" value="Ank_2"/>
    <property type="match status" value="2"/>
</dbReference>
<dbReference type="InParanoid" id="A2EER3"/>
<dbReference type="SUPFAM" id="SSF48403">
    <property type="entry name" value="Ankyrin repeat"/>
    <property type="match status" value="2"/>
</dbReference>
<dbReference type="KEGG" id="tva:4766778"/>
<keyword evidence="4" id="KW-1185">Reference proteome</keyword>
<dbReference type="PROSITE" id="PS50297">
    <property type="entry name" value="ANK_REP_REGION"/>
    <property type="match status" value="7"/>
</dbReference>
<dbReference type="Pfam" id="PF11929">
    <property type="entry name" value="DUF3447"/>
    <property type="match status" value="1"/>
</dbReference>
<feature type="repeat" description="ANK" evidence="1">
    <location>
        <begin position="580"/>
        <end position="612"/>
    </location>
</feature>
<dbReference type="STRING" id="5722.A2EER3"/>
<dbReference type="Gene3D" id="1.25.40.20">
    <property type="entry name" value="Ankyrin repeat-containing domain"/>
    <property type="match status" value="2"/>
</dbReference>
<reference evidence="3" key="2">
    <citation type="journal article" date="2007" name="Science">
        <title>Draft genome sequence of the sexually transmitted pathogen Trichomonas vaginalis.</title>
        <authorList>
            <person name="Carlton J.M."/>
            <person name="Hirt R.P."/>
            <person name="Silva J.C."/>
            <person name="Delcher A.L."/>
            <person name="Schatz M."/>
            <person name="Zhao Q."/>
            <person name="Wortman J.R."/>
            <person name="Bidwell S.L."/>
            <person name="Alsmark U.C.M."/>
            <person name="Besteiro S."/>
            <person name="Sicheritz-Ponten T."/>
            <person name="Noel C.J."/>
            <person name="Dacks J.B."/>
            <person name="Foster P.G."/>
            <person name="Simillion C."/>
            <person name="Van de Peer Y."/>
            <person name="Miranda-Saavedra D."/>
            <person name="Barton G.J."/>
            <person name="Westrop G.D."/>
            <person name="Mueller S."/>
            <person name="Dessi D."/>
            <person name="Fiori P.L."/>
            <person name="Ren Q."/>
            <person name="Paulsen I."/>
            <person name="Zhang H."/>
            <person name="Bastida-Corcuera F.D."/>
            <person name="Simoes-Barbosa A."/>
            <person name="Brown M.T."/>
            <person name="Hayes R.D."/>
            <person name="Mukherjee M."/>
            <person name="Okumura C.Y."/>
            <person name="Schneider R."/>
            <person name="Smith A.J."/>
            <person name="Vanacova S."/>
            <person name="Villalvazo M."/>
            <person name="Haas B.J."/>
            <person name="Pertea M."/>
            <person name="Feldblyum T.V."/>
            <person name="Utterback T.R."/>
            <person name="Shu C.L."/>
            <person name="Osoegawa K."/>
            <person name="de Jong P.J."/>
            <person name="Hrdy I."/>
            <person name="Horvathova L."/>
            <person name="Zubacova Z."/>
            <person name="Dolezal P."/>
            <person name="Malik S.B."/>
            <person name="Logsdon J.M. Jr."/>
            <person name="Henze K."/>
            <person name="Gupta A."/>
            <person name="Wang C.C."/>
            <person name="Dunne R.L."/>
            <person name="Upcroft J.A."/>
            <person name="Upcroft P."/>
            <person name="White O."/>
            <person name="Salzberg S.L."/>
            <person name="Tang P."/>
            <person name="Chiu C.-H."/>
            <person name="Lee Y.-S."/>
            <person name="Embley T.M."/>
            <person name="Coombs G.H."/>
            <person name="Mottram J.C."/>
            <person name="Tachezy J."/>
            <person name="Fraser-Liggett C.M."/>
            <person name="Johnson P.J."/>
        </authorList>
    </citation>
    <scope>NUCLEOTIDE SEQUENCE [LARGE SCALE GENOMIC DNA]</scope>
    <source>
        <strain evidence="3">G3</strain>
    </source>
</reference>
<sequence>MSSVNLNDGIYHDAIEKVNDYIQAFNHLYQLETFIDSEIEEIFQEIQTIIIEKYKLDPSKVLKSISTACKYHHKYLKSYWALFKKVYDKYSPKIDVNELFIPFKALVFKEYGIKTFSETSSDAKIITQLLNRDIFEIHSPGTILHAIMNDDLQSFIPFTEQPKFHKNKLIHHYLQLEIYSIIDWCCYYGSVNCFKYMRSKFNAPLGKTSLSLSFLSQKSDIVKECLQNVKPDNYSMNFAVASHNIEFVTYLLNNYTFDVDLRICYNYNNLQSFLLFIDTFKLCSSGLLYISEFMGNNILAKYFIEKGCDVDIKEKLSFKTPLHFAIENNNFELVKLLIEHGYKANQQITILGHSELSFACQNGNYEITEYLIQNGAQVNFQDITGNTPLHYAANFNFVKICELLVKNGAVVDSKNRGGETPLLFAAKNNSLEAAKFLVEKGVDVNVADMFHRNCFYSVIIGNHVEFFDFLVSLKASVKMDFHGENLIHTAVYHNRKAFIKKLIELGLDPNKASDSGETPLFIAAAQGYWNIVQLLLQYDVDVNLQSDSYGDAPLHHAVDNYKVCKLLIDKGADVNIENYNGETSLIKAVLADNVKSAEVLLQNGADIEKADYSGHTPIMFAKRYKKHKMLKFLTDKGADTSELDNIAEIDDEYNESYEEDFEN</sequence>
<dbReference type="InterPro" id="IPR036770">
    <property type="entry name" value="Ankyrin_rpt-contain_sf"/>
</dbReference>
<dbReference type="VEuPathDB" id="TrichDB:TVAGG3_0981990"/>
<feature type="repeat" description="ANK" evidence="1">
    <location>
        <begin position="384"/>
        <end position="416"/>
    </location>
</feature>
<dbReference type="PANTHER" id="PTHR24182:SF13">
    <property type="entry name" value="LD18443P"/>
    <property type="match status" value="1"/>
</dbReference>
<proteinExistence type="predicted"/>
<feature type="repeat" description="ANK" evidence="1">
    <location>
        <begin position="613"/>
        <end position="645"/>
    </location>
</feature>
<dbReference type="AlphaFoldDB" id="A2EER3"/>
<feature type="repeat" description="ANK" evidence="1">
    <location>
        <begin position="482"/>
        <end position="514"/>
    </location>
</feature>
<dbReference type="PANTHER" id="PTHR24182">
    <property type="entry name" value="ANKYRIN REPEAT AND SOCS BOX CONTAINING 4"/>
    <property type="match status" value="1"/>
</dbReference>
<dbReference type="EMBL" id="DS113369">
    <property type="protein sequence ID" value="EAY08869.1"/>
    <property type="molecule type" value="Genomic_DNA"/>
</dbReference>
<feature type="repeat" description="ANK" evidence="1">
    <location>
        <begin position="351"/>
        <end position="383"/>
    </location>
</feature>